<proteinExistence type="predicted"/>
<evidence type="ECO:0000313" key="1">
    <source>
        <dbReference type="EMBL" id="EZA53947.1"/>
    </source>
</evidence>
<protein>
    <submittedName>
        <fullName evidence="1">Uncharacterized protein</fullName>
    </submittedName>
</protein>
<dbReference type="EMBL" id="KK107261">
    <property type="protein sequence ID" value="EZA53947.1"/>
    <property type="molecule type" value="Genomic_DNA"/>
</dbReference>
<keyword evidence="2" id="KW-1185">Reference proteome</keyword>
<dbReference type="AlphaFoldDB" id="A0A026WD07"/>
<evidence type="ECO:0000313" key="2">
    <source>
        <dbReference type="Proteomes" id="UP000053097"/>
    </source>
</evidence>
<reference evidence="1 2" key="1">
    <citation type="journal article" date="2014" name="Curr. Biol.">
        <title>The genome of the clonal raider ant Cerapachys biroi.</title>
        <authorList>
            <person name="Oxley P.R."/>
            <person name="Ji L."/>
            <person name="Fetter-Pruneda I."/>
            <person name="McKenzie S.K."/>
            <person name="Li C."/>
            <person name="Hu H."/>
            <person name="Zhang G."/>
            <person name="Kronauer D.J."/>
        </authorList>
    </citation>
    <scope>NUCLEOTIDE SEQUENCE [LARGE SCALE GENOMIC DNA]</scope>
</reference>
<feature type="non-terminal residue" evidence="1">
    <location>
        <position position="83"/>
    </location>
</feature>
<name>A0A026WD07_OOCBI</name>
<sequence length="83" mass="9152">FDCTAISGGLDWSEEFCTANVNGLDSLLPAAWVTKSCRVSPGITLRPGPMCCKRNVPVPEVECWKRVLCRRPASQADFPWNPV</sequence>
<accession>A0A026WD07</accession>
<feature type="non-terminal residue" evidence="1">
    <location>
        <position position="1"/>
    </location>
</feature>
<dbReference type="Proteomes" id="UP000053097">
    <property type="component" value="Unassembled WGS sequence"/>
</dbReference>
<gene>
    <name evidence="1" type="ORF">X777_05790</name>
</gene>
<organism evidence="1 2">
    <name type="scientific">Ooceraea biroi</name>
    <name type="common">Clonal raider ant</name>
    <name type="synonym">Cerapachys biroi</name>
    <dbReference type="NCBI Taxonomy" id="2015173"/>
    <lineage>
        <taxon>Eukaryota</taxon>
        <taxon>Metazoa</taxon>
        <taxon>Ecdysozoa</taxon>
        <taxon>Arthropoda</taxon>
        <taxon>Hexapoda</taxon>
        <taxon>Insecta</taxon>
        <taxon>Pterygota</taxon>
        <taxon>Neoptera</taxon>
        <taxon>Endopterygota</taxon>
        <taxon>Hymenoptera</taxon>
        <taxon>Apocrita</taxon>
        <taxon>Aculeata</taxon>
        <taxon>Formicoidea</taxon>
        <taxon>Formicidae</taxon>
        <taxon>Dorylinae</taxon>
        <taxon>Ooceraea</taxon>
    </lineage>
</organism>